<dbReference type="PANTHER" id="PTHR42953:SF1">
    <property type="entry name" value="METAL-BINDING PROTEIN HI_0362-RELATED"/>
    <property type="match status" value="1"/>
</dbReference>
<keyword evidence="7" id="KW-0175">Coiled coil</keyword>
<dbReference type="GO" id="GO:0046872">
    <property type="term" value="F:metal ion binding"/>
    <property type="evidence" value="ECO:0007669"/>
    <property type="project" value="UniProtKB-KW"/>
</dbReference>
<dbReference type="RefSeq" id="WP_116518239.1">
    <property type="nucleotide sequence ID" value="NZ_JACCEX010000002.1"/>
</dbReference>
<comment type="caution">
    <text evidence="10">The sequence shown here is derived from an EMBL/GenBank/DDBJ whole genome shotgun (WGS) entry which is preliminary data.</text>
</comment>
<dbReference type="InterPro" id="IPR006128">
    <property type="entry name" value="Lipoprotein_PsaA-like"/>
</dbReference>
<evidence type="ECO:0000256" key="7">
    <source>
        <dbReference type="SAM" id="Coils"/>
    </source>
</evidence>
<dbReference type="GO" id="GO:0030313">
    <property type="term" value="C:cell envelope"/>
    <property type="evidence" value="ECO:0007669"/>
    <property type="project" value="UniProtKB-SubCell"/>
</dbReference>
<dbReference type="CDD" id="cd01137">
    <property type="entry name" value="PsaA"/>
    <property type="match status" value="1"/>
</dbReference>
<keyword evidence="5 9" id="KW-0732">Signal</keyword>
<evidence type="ECO:0000313" key="11">
    <source>
        <dbReference type="Proteomes" id="UP000246145"/>
    </source>
</evidence>
<dbReference type="AlphaFoldDB" id="A0A2U1CMM9"/>
<evidence type="ECO:0000256" key="8">
    <source>
        <dbReference type="SAM" id="MobiDB-lite"/>
    </source>
</evidence>
<evidence type="ECO:0000256" key="3">
    <source>
        <dbReference type="ARBA" id="ARBA00022448"/>
    </source>
</evidence>
<dbReference type="Proteomes" id="UP000246145">
    <property type="component" value="Unassembled WGS sequence"/>
</dbReference>
<keyword evidence="3 6" id="KW-0813">Transport</keyword>
<dbReference type="PANTHER" id="PTHR42953">
    <property type="entry name" value="HIGH-AFFINITY ZINC UPTAKE SYSTEM PROTEIN ZNUA-RELATED"/>
    <property type="match status" value="1"/>
</dbReference>
<feature type="region of interest" description="Disordered" evidence="8">
    <location>
        <begin position="121"/>
        <end position="160"/>
    </location>
</feature>
<dbReference type="SUPFAM" id="SSF53807">
    <property type="entry name" value="Helical backbone' metal receptor"/>
    <property type="match status" value="1"/>
</dbReference>
<dbReference type="PRINTS" id="PR00690">
    <property type="entry name" value="ADHESNFAMILY"/>
</dbReference>
<dbReference type="EMBL" id="QEKO01000002">
    <property type="protein sequence ID" value="PVY62255.1"/>
    <property type="molecule type" value="Genomic_DNA"/>
</dbReference>
<feature type="chain" id="PRO_5015556846" evidence="9">
    <location>
        <begin position="27"/>
        <end position="334"/>
    </location>
</feature>
<keyword evidence="4" id="KW-0479">Metal-binding</keyword>
<proteinExistence type="inferred from homology"/>
<gene>
    <name evidence="10" type="ORF">C7440_1748</name>
</gene>
<feature type="coiled-coil region" evidence="7">
    <location>
        <begin position="190"/>
        <end position="217"/>
    </location>
</feature>
<dbReference type="PRINTS" id="PR00691">
    <property type="entry name" value="ADHESINB"/>
</dbReference>
<feature type="signal peptide" evidence="9">
    <location>
        <begin position="1"/>
        <end position="26"/>
    </location>
</feature>
<dbReference type="InterPro" id="IPR006129">
    <property type="entry name" value="AdhesinB"/>
</dbReference>
<dbReference type="InterPro" id="IPR050492">
    <property type="entry name" value="Bact_metal-bind_prot9"/>
</dbReference>
<comment type="subcellular location">
    <subcellularLocation>
        <location evidence="1">Cell envelope</location>
    </subcellularLocation>
</comment>
<dbReference type="Gene3D" id="3.40.50.1980">
    <property type="entry name" value="Nitrogenase molybdenum iron protein domain"/>
    <property type="match status" value="2"/>
</dbReference>
<evidence type="ECO:0000256" key="9">
    <source>
        <dbReference type="SAM" id="SignalP"/>
    </source>
</evidence>
<evidence type="ECO:0000256" key="5">
    <source>
        <dbReference type="ARBA" id="ARBA00022729"/>
    </source>
</evidence>
<comment type="similarity">
    <text evidence="2 6">Belongs to the bacterial solute-binding protein 9 family.</text>
</comment>
<protein>
    <submittedName>
        <fullName evidence="10">Zinc/manganese transport system substrate-binding protein</fullName>
    </submittedName>
</protein>
<dbReference type="InterPro" id="IPR006127">
    <property type="entry name" value="ZnuA-like"/>
</dbReference>
<dbReference type="GO" id="GO:0030001">
    <property type="term" value="P:metal ion transport"/>
    <property type="evidence" value="ECO:0007669"/>
    <property type="project" value="InterPro"/>
</dbReference>
<dbReference type="OrthoDB" id="9793396at2"/>
<accession>A0A2U1CMM9</accession>
<evidence type="ECO:0000256" key="4">
    <source>
        <dbReference type="ARBA" id="ARBA00022723"/>
    </source>
</evidence>
<evidence type="ECO:0000313" key="10">
    <source>
        <dbReference type="EMBL" id="PVY62255.1"/>
    </source>
</evidence>
<evidence type="ECO:0000256" key="1">
    <source>
        <dbReference type="ARBA" id="ARBA00004196"/>
    </source>
</evidence>
<evidence type="ECO:0000256" key="2">
    <source>
        <dbReference type="ARBA" id="ARBA00011028"/>
    </source>
</evidence>
<evidence type="ECO:0000256" key="6">
    <source>
        <dbReference type="RuleBase" id="RU003512"/>
    </source>
</evidence>
<reference evidence="10 11" key="1">
    <citation type="submission" date="2018-04" db="EMBL/GenBank/DDBJ databases">
        <title>Genomic Encyclopedia of Type Strains, Phase IV (KMG-IV): sequencing the most valuable type-strain genomes for metagenomic binning, comparative biology and taxonomic classification.</title>
        <authorList>
            <person name="Goeker M."/>
        </authorList>
    </citation>
    <scope>NUCLEOTIDE SEQUENCE [LARGE SCALE GENOMIC DNA]</scope>
    <source>
        <strain evidence="10 11">DSM 10065</strain>
    </source>
</reference>
<keyword evidence="11" id="KW-1185">Reference proteome</keyword>
<organism evidence="10 11">
    <name type="scientific">Pusillimonas noertemannii</name>
    <dbReference type="NCBI Taxonomy" id="305977"/>
    <lineage>
        <taxon>Bacteria</taxon>
        <taxon>Pseudomonadati</taxon>
        <taxon>Pseudomonadota</taxon>
        <taxon>Betaproteobacteria</taxon>
        <taxon>Burkholderiales</taxon>
        <taxon>Alcaligenaceae</taxon>
        <taxon>Pusillimonas</taxon>
    </lineage>
</organism>
<dbReference type="Pfam" id="PF01297">
    <property type="entry name" value="ZnuA"/>
    <property type="match status" value="1"/>
</dbReference>
<sequence length="334" mass="35868">MSISTKRAAMASVATLALLAWPPANARELQVVSTFSIISDFARNVGGERIALTTLVGPNGDTHSYEPKPADAVAVGRADVVLANGLHFEGFVERLVQASNSTAPVIALTQDVELLRNAGDEHHSHEGHDHDDHDHHHAQEHAGLHDHDHAKERAHHHGEYDPHAWQSVRNAQVYVHNIAKAFCAADATGCPSYQANAKSYDEKLQALETELKAAVAQIPASQRTVITSHDAFGYLGRAYGLQFLAPQGVSTGSEASAAGVALLIQQIKTQKASAIFLENVSNPRLIQQIANETGMRIGGKLYSDALSPADGPASTYIDMMQHNVSTIRDAVLGR</sequence>
<name>A0A2U1CMM9_9BURK</name>
<dbReference type="GO" id="GO:0007155">
    <property type="term" value="P:cell adhesion"/>
    <property type="evidence" value="ECO:0007669"/>
    <property type="project" value="InterPro"/>
</dbReference>